<accession>A0A0F9QUK6</accession>
<dbReference type="AlphaFoldDB" id="A0A0F9QUK6"/>
<feature type="transmembrane region" description="Helical" evidence="1">
    <location>
        <begin position="16"/>
        <end position="34"/>
    </location>
</feature>
<reference evidence="2" key="1">
    <citation type="journal article" date="2015" name="Nature">
        <title>Complex archaea that bridge the gap between prokaryotes and eukaryotes.</title>
        <authorList>
            <person name="Spang A."/>
            <person name="Saw J.H."/>
            <person name="Jorgensen S.L."/>
            <person name="Zaremba-Niedzwiedzka K."/>
            <person name="Martijn J."/>
            <person name="Lind A.E."/>
            <person name="van Eijk R."/>
            <person name="Schleper C."/>
            <person name="Guy L."/>
            <person name="Ettema T.J."/>
        </authorList>
    </citation>
    <scope>NUCLEOTIDE SEQUENCE</scope>
</reference>
<feature type="transmembrane region" description="Helical" evidence="1">
    <location>
        <begin position="40"/>
        <end position="58"/>
    </location>
</feature>
<keyword evidence="1" id="KW-0472">Membrane</keyword>
<keyword evidence="1" id="KW-0812">Transmembrane</keyword>
<comment type="caution">
    <text evidence="2">The sequence shown here is derived from an EMBL/GenBank/DDBJ whole genome shotgun (WGS) entry which is preliminary data.</text>
</comment>
<proteinExistence type="predicted"/>
<keyword evidence="1" id="KW-1133">Transmembrane helix</keyword>
<gene>
    <name evidence="2" type="ORF">LCGC14_1052200</name>
</gene>
<sequence length="155" mass="17596">MLNIANFYDKAKEKNIFSGVVIVDLITFISYMIFPFGLFFQGDFHMILGVLFGVYFGLSNKKKHQPEVKFGLVIGFIGALLAAISLTMFKWVSFTISQGFSTKALLFFFSFFVIEAVIIGLAVGVLLGIYFRRKGRKINLQGKIDEKFYKSLEEN</sequence>
<evidence type="ECO:0000256" key="1">
    <source>
        <dbReference type="SAM" id="Phobius"/>
    </source>
</evidence>
<organism evidence="2">
    <name type="scientific">marine sediment metagenome</name>
    <dbReference type="NCBI Taxonomy" id="412755"/>
    <lineage>
        <taxon>unclassified sequences</taxon>
        <taxon>metagenomes</taxon>
        <taxon>ecological metagenomes</taxon>
    </lineage>
</organism>
<evidence type="ECO:0000313" key="2">
    <source>
        <dbReference type="EMBL" id="KKN08883.1"/>
    </source>
</evidence>
<name>A0A0F9QUK6_9ZZZZ</name>
<feature type="transmembrane region" description="Helical" evidence="1">
    <location>
        <begin position="104"/>
        <end position="131"/>
    </location>
</feature>
<feature type="transmembrane region" description="Helical" evidence="1">
    <location>
        <begin position="70"/>
        <end position="92"/>
    </location>
</feature>
<protein>
    <submittedName>
        <fullName evidence="2">Uncharacterized protein</fullName>
    </submittedName>
</protein>
<dbReference type="EMBL" id="LAZR01004407">
    <property type="protein sequence ID" value="KKN08883.1"/>
    <property type="molecule type" value="Genomic_DNA"/>
</dbReference>